<evidence type="ECO:0000313" key="2">
    <source>
        <dbReference type="EMBL" id="MTH47833.1"/>
    </source>
</evidence>
<name>A0A6L6ISU0_9ENTR</name>
<dbReference type="RefSeq" id="WP_155109354.1">
    <property type="nucleotide sequence ID" value="NZ_WMJZ01000024.1"/>
</dbReference>
<dbReference type="OrthoDB" id="6570813at2"/>
<organism evidence="2 3">
    <name type="scientific">Intestinirhabdus alba</name>
    <dbReference type="NCBI Taxonomy" id="2899544"/>
    <lineage>
        <taxon>Bacteria</taxon>
        <taxon>Pseudomonadati</taxon>
        <taxon>Pseudomonadota</taxon>
        <taxon>Gammaproteobacteria</taxon>
        <taxon>Enterobacterales</taxon>
        <taxon>Enterobacteriaceae</taxon>
        <taxon>Intestinirhabdus</taxon>
    </lineage>
</organism>
<dbReference type="EMBL" id="WMJZ01000024">
    <property type="protein sequence ID" value="MTH47833.1"/>
    <property type="molecule type" value="Genomic_DNA"/>
</dbReference>
<accession>A0A6L6ISU0</accession>
<dbReference type="NCBIfam" id="NF007580">
    <property type="entry name" value="PRK10215.1"/>
    <property type="match status" value="1"/>
</dbReference>
<keyword evidence="1" id="KW-0812">Transmembrane</keyword>
<proteinExistence type="predicted"/>
<evidence type="ECO:0000313" key="3">
    <source>
        <dbReference type="Proteomes" id="UP000477739"/>
    </source>
</evidence>
<protein>
    <recommendedName>
        <fullName evidence="4">Lipoprotein</fullName>
    </recommendedName>
</protein>
<sequence>MNANYARIAKTVMVLLFSYMLSGCFSIMLAVNSKPGRQLKEWKSDTVTGLSLAQDRAGTQGYVFIGKGFDYLLTSGVDSIVNLLKSPDIDRHDLQVSNVAKFIIDNDKKQFTGDLTLQYRWKTQEAKQTAIRYGFACSASLCLQKLSGLKGSVHQKNNQQDYSQALVFYHPFKVAFYQYKRTGMPAGVTNALIPVALTLDIVTSPVQLLGIGIITGLTGS</sequence>
<evidence type="ECO:0000256" key="1">
    <source>
        <dbReference type="SAM" id="Phobius"/>
    </source>
</evidence>
<keyword evidence="3" id="KW-1185">Reference proteome</keyword>
<dbReference type="AlphaFoldDB" id="A0A6L6ISU0"/>
<keyword evidence="1" id="KW-0472">Membrane</keyword>
<keyword evidence="1" id="KW-1133">Transmembrane helix</keyword>
<reference evidence="2 3" key="1">
    <citation type="submission" date="2019-11" db="EMBL/GenBank/DDBJ databases">
        <title>Escherichia alba sp. nov. isolated from the gut of plastic-eating superworms Zophobas atratus.</title>
        <authorList>
            <person name="Yang Y."/>
        </authorList>
    </citation>
    <scope>NUCLEOTIDE SEQUENCE [LARGE SCALE GENOMIC DNA]</scope>
    <source>
        <strain evidence="3">BIT-B35</strain>
    </source>
</reference>
<dbReference type="Proteomes" id="UP000477739">
    <property type="component" value="Unassembled WGS sequence"/>
</dbReference>
<feature type="transmembrane region" description="Helical" evidence="1">
    <location>
        <begin position="12"/>
        <end position="31"/>
    </location>
</feature>
<gene>
    <name evidence="2" type="ORF">GJV78_16485</name>
</gene>
<evidence type="ECO:0008006" key="4">
    <source>
        <dbReference type="Google" id="ProtNLM"/>
    </source>
</evidence>
<dbReference type="PROSITE" id="PS51257">
    <property type="entry name" value="PROKAR_LIPOPROTEIN"/>
    <property type="match status" value="1"/>
</dbReference>
<comment type="caution">
    <text evidence="2">The sequence shown here is derived from an EMBL/GenBank/DDBJ whole genome shotgun (WGS) entry which is preliminary data.</text>
</comment>